<name>A0AAN6YTL9_9PEZI</name>
<dbReference type="PANTHER" id="PTHR43585:SF2">
    <property type="entry name" value="ATP-GRASP ENZYME FSQD"/>
    <property type="match status" value="1"/>
</dbReference>
<dbReference type="Proteomes" id="UP001302812">
    <property type="component" value="Unassembled WGS sequence"/>
</dbReference>
<keyword evidence="7" id="KW-1185">Reference proteome</keyword>
<dbReference type="Pfam" id="PF13535">
    <property type="entry name" value="ATP-grasp_4"/>
    <property type="match status" value="1"/>
</dbReference>
<evidence type="ECO:0000313" key="6">
    <source>
        <dbReference type="EMBL" id="KAK4113437.1"/>
    </source>
</evidence>
<dbReference type="SUPFAM" id="SSF56059">
    <property type="entry name" value="Glutathione synthetase ATP-binding domain-like"/>
    <property type="match status" value="1"/>
</dbReference>
<dbReference type="InterPro" id="IPR052032">
    <property type="entry name" value="ATP-dep_AA_Ligase"/>
</dbReference>
<dbReference type="Pfam" id="PF18130">
    <property type="entry name" value="ATPgrasp_N"/>
    <property type="match status" value="1"/>
</dbReference>
<proteinExistence type="predicted"/>
<evidence type="ECO:0000313" key="7">
    <source>
        <dbReference type="Proteomes" id="UP001302812"/>
    </source>
</evidence>
<dbReference type="GeneID" id="89937704"/>
<dbReference type="InterPro" id="IPR013815">
    <property type="entry name" value="ATP_grasp_subdomain_1"/>
</dbReference>
<protein>
    <recommendedName>
        <fullName evidence="5">ATP-grasp domain-containing protein</fullName>
    </recommendedName>
</protein>
<dbReference type="Gene3D" id="3.30.470.20">
    <property type="entry name" value="ATP-grasp fold, B domain"/>
    <property type="match status" value="1"/>
</dbReference>
<dbReference type="InterPro" id="IPR041472">
    <property type="entry name" value="BL00235/CARNS1_N"/>
</dbReference>
<dbReference type="EMBL" id="MU853339">
    <property type="protein sequence ID" value="KAK4113437.1"/>
    <property type="molecule type" value="Genomic_DNA"/>
</dbReference>
<dbReference type="AlphaFoldDB" id="A0AAN6YTL9"/>
<dbReference type="GO" id="GO:0016874">
    <property type="term" value="F:ligase activity"/>
    <property type="evidence" value="ECO:0007669"/>
    <property type="project" value="UniProtKB-KW"/>
</dbReference>
<gene>
    <name evidence="6" type="ORF">N656DRAFT_767769</name>
</gene>
<dbReference type="GO" id="GO:0005524">
    <property type="term" value="F:ATP binding"/>
    <property type="evidence" value="ECO:0007669"/>
    <property type="project" value="UniProtKB-UniRule"/>
</dbReference>
<keyword evidence="3 4" id="KW-0067">ATP-binding</keyword>
<sequence>MAVGVLPGQANGWPPKVAPDAFSDRIPLPCNGGSPERNVLGESYRPFFWDIVSICDLYSVAHIILLPPSLRRSYGSFPVRNGMHGAGGANGANGMNGVNGVNGVNGINGHRPAAEAPSRFAQALSHVGLGNPSWTADGVSVFTAILPTSDGYVSRSGFLHLRLQDCPIAISKIQENAVPLRKYTAPRLSPPTVNSEDGLASVIEQAAGIIQWADLDASVSILHLQHHLMRITHELRDRLNNAPWLTPQPIARKRVALIRGRPNLTAGGPIYRAARALGLDLVIVDEEGHWLQADTEENRMHREAFLTTDMTEDAGIVDRIVRSLASYPLPIHGVFTVSDNFFVTVARVAHALGLPASPVSAFETSVDKYRSRLLQDVPGQTARVSSLDELQTLLACRTKDLQEAFTPAFPMIVKPTKGWSSECVSKVNSIGDLATAVQKATSRHGSAAVIEPFFDGPEIDVNFVLLDGAILFCEIADEPPCQADSRDATVDDTFSPEALTLPSALPAEEQEIARTTLRDILVKLGFRTGIFHVEARMVNSACEYRDVGNGIIDLVRKETPPPERPACRLLEINARPPGYRVTVPSRHTYGVDFFAAHMLAAVGDAERLRLAARPFDHAYQDRTQGAQYWSRLVYVAAPKAGTVRWPLKLSPCEELKRRRPDLAERIVLGVDYCQPGDRISLFTDGARTYVAHLLVRSTVSRRDAIEVGNEVLRSFKIEVEEEVQGVQGKFEV</sequence>
<accession>A0AAN6YTL9</accession>
<dbReference type="PROSITE" id="PS50975">
    <property type="entry name" value="ATP_GRASP"/>
    <property type="match status" value="1"/>
</dbReference>
<dbReference type="Gene3D" id="3.40.50.20">
    <property type="match status" value="1"/>
</dbReference>
<evidence type="ECO:0000256" key="2">
    <source>
        <dbReference type="ARBA" id="ARBA00022741"/>
    </source>
</evidence>
<feature type="domain" description="ATP-grasp" evidence="5">
    <location>
        <begin position="371"/>
        <end position="602"/>
    </location>
</feature>
<keyword evidence="2 4" id="KW-0547">Nucleotide-binding</keyword>
<evidence type="ECO:0000256" key="3">
    <source>
        <dbReference type="ARBA" id="ARBA00022840"/>
    </source>
</evidence>
<organism evidence="6 7">
    <name type="scientific">Canariomyces notabilis</name>
    <dbReference type="NCBI Taxonomy" id="2074819"/>
    <lineage>
        <taxon>Eukaryota</taxon>
        <taxon>Fungi</taxon>
        <taxon>Dikarya</taxon>
        <taxon>Ascomycota</taxon>
        <taxon>Pezizomycotina</taxon>
        <taxon>Sordariomycetes</taxon>
        <taxon>Sordariomycetidae</taxon>
        <taxon>Sordariales</taxon>
        <taxon>Chaetomiaceae</taxon>
        <taxon>Canariomyces</taxon>
    </lineage>
</organism>
<dbReference type="Gene3D" id="3.30.1490.20">
    <property type="entry name" value="ATP-grasp fold, A domain"/>
    <property type="match status" value="1"/>
</dbReference>
<comment type="caution">
    <text evidence="6">The sequence shown here is derived from an EMBL/GenBank/DDBJ whole genome shotgun (WGS) entry which is preliminary data.</text>
</comment>
<evidence type="ECO:0000259" key="5">
    <source>
        <dbReference type="PROSITE" id="PS50975"/>
    </source>
</evidence>
<evidence type="ECO:0000256" key="4">
    <source>
        <dbReference type="PROSITE-ProRule" id="PRU00409"/>
    </source>
</evidence>
<keyword evidence="1" id="KW-0436">Ligase</keyword>
<dbReference type="InterPro" id="IPR011761">
    <property type="entry name" value="ATP-grasp"/>
</dbReference>
<dbReference type="RefSeq" id="XP_064671007.1">
    <property type="nucleotide sequence ID" value="XM_064813579.1"/>
</dbReference>
<dbReference type="GO" id="GO:0046872">
    <property type="term" value="F:metal ion binding"/>
    <property type="evidence" value="ECO:0007669"/>
    <property type="project" value="InterPro"/>
</dbReference>
<evidence type="ECO:0000256" key="1">
    <source>
        <dbReference type="ARBA" id="ARBA00022598"/>
    </source>
</evidence>
<reference evidence="6" key="1">
    <citation type="journal article" date="2023" name="Mol. Phylogenet. Evol.">
        <title>Genome-scale phylogeny and comparative genomics of the fungal order Sordariales.</title>
        <authorList>
            <person name="Hensen N."/>
            <person name="Bonometti L."/>
            <person name="Westerberg I."/>
            <person name="Brannstrom I.O."/>
            <person name="Guillou S."/>
            <person name="Cros-Aarteil S."/>
            <person name="Calhoun S."/>
            <person name="Haridas S."/>
            <person name="Kuo A."/>
            <person name="Mondo S."/>
            <person name="Pangilinan J."/>
            <person name="Riley R."/>
            <person name="LaButti K."/>
            <person name="Andreopoulos B."/>
            <person name="Lipzen A."/>
            <person name="Chen C."/>
            <person name="Yan M."/>
            <person name="Daum C."/>
            <person name="Ng V."/>
            <person name="Clum A."/>
            <person name="Steindorff A."/>
            <person name="Ohm R.A."/>
            <person name="Martin F."/>
            <person name="Silar P."/>
            <person name="Natvig D.O."/>
            <person name="Lalanne C."/>
            <person name="Gautier V."/>
            <person name="Ament-Velasquez S.L."/>
            <person name="Kruys A."/>
            <person name="Hutchinson M.I."/>
            <person name="Powell A.J."/>
            <person name="Barry K."/>
            <person name="Miller A.N."/>
            <person name="Grigoriev I.V."/>
            <person name="Debuchy R."/>
            <person name="Gladieux P."/>
            <person name="Hiltunen Thoren M."/>
            <person name="Johannesson H."/>
        </authorList>
    </citation>
    <scope>NUCLEOTIDE SEQUENCE</scope>
    <source>
        <strain evidence="6">CBS 508.74</strain>
    </source>
</reference>
<dbReference type="PANTHER" id="PTHR43585">
    <property type="entry name" value="FUMIPYRROLE BIOSYNTHESIS PROTEIN C"/>
    <property type="match status" value="1"/>
</dbReference>
<reference evidence="6" key="2">
    <citation type="submission" date="2023-05" db="EMBL/GenBank/DDBJ databases">
        <authorList>
            <consortium name="Lawrence Berkeley National Laboratory"/>
            <person name="Steindorff A."/>
            <person name="Hensen N."/>
            <person name="Bonometti L."/>
            <person name="Westerberg I."/>
            <person name="Brannstrom I.O."/>
            <person name="Guillou S."/>
            <person name="Cros-Aarteil S."/>
            <person name="Calhoun S."/>
            <person name="Haridas S."/>
            <person name="Kuo A."/>
            <person name="Mondo S."/>
            <person name="Pangilinan J."/>
            <person name="Riley R."/>
            <person name="Labutti K."/>
            <person name="Andreopoulos B."/>
            <person name="Lipzen A."/>
            <person name="Chen C."/>
            <person name="Yanf M."/>
            <person name="Daum C."/>
            <person name="Ng V."/>
            <person name="Clum A."/>
            <person name="Ohm R."/>
            <person name="Martin F."/>
            <person name="Silar P."/>
            <person name="Natvig D."/>
            <person name="Lalanne C."/>
            <person name="Gautier V."/>
            <person name="Ament-Velasquez S.L."/>
            <person name="Kruys A."/>
            <person name="Hutchinson M.I."/>
            <person name="Powell A.J."/>
            <person name="Barry K."/>
            <person name="Miller A.N."/>
            <person name="Grigoriev I.V."/>
            <person name="Debuchy R."/>
            <person name="Gladieux P."/>
            <person name="Thoren M.H."/>
            <person name="Johannesson H."/>
        </authorList>
    </citation>
    <scope>NUCLEOTIDE SEQUENCE</scope>
    <source>
        <strain evidence="6">CBS 508.74</strain>
    </source>
</reference>